<feature type="compositionally biased region" description="Polar residues" evidence="1">
    <location>
        <begin position="2164"/>
        <end position="2174"/>
    </location>
</feature>
<dbReference type="PANTHER" id="PTHR12295:SF30">
    <property type="entry name" value="PROTEIN FURRY"/>
    <property type="match status" value="1"/>
</dbReference>
<dbReference type="Pfam" id="PF14228">
    <property type="entry name" value="MOR2-PAG1_mid"/>
    <property type="match status" value="2"/>
</dbReference>
<evidence type="ECO:0000313" key="6">
    <source>
        <dbReference type="Proteomes" id="UP000327013"/>
    </source>
</evidence>
<dbReference type="GO" id="GO:0005938">
    <property type="term" value="C:cell cortex"/>
    <property type="evidence" value="ECO:0007669"/>
    <property type="project" value="TreeGrafter"/>
</dbReference>
<feature type="compositionally biased region" description="Basic and acidic residues" evidence="1">
    <location>
        <begin position="2228"/>
        <end position="2238"/>
    </location>
</feature>
<dbReference type="InterPro" id="IPR025614">
    <property type="entry name" value="Cell_morpho_N"/>
</dbReference>
<feature type="compositionally biased region" description="Acidic residues" evidence="1">
    <location>
        <begin position="2241"/>
        <end position="2256"/>
    </location>
</feature>
<name>A0A5N6KZT1_9ROSI</name>
<feature type="region of interest" description="Disordered" evidence="1">
    <location>
        <begin position="2157"/>
        <end position="2176"/>
    </location>
</feature>
<evidence type="ECO:0000256" key="1">
    <source>
        <dbReference type="SAM" id="MobiDB-lite"/>
    </source>
</evidence>
<feature type="domain" description="Cell morphogenesis protein N-terminal" evidence="2">
    <location>
        <begin position="297"/>
        <end position="736"/>
    </location>
</feature>
<dbReference type="InterPro" id="IPR039867">
    <property type="entry name" value="Furry/Tao3/Mor2"/>
</dbReference>
<evidence type="ECO:0000259" key="3">
    <source>
        <dbReference type="Pfam" id="PF14225"/>
    </source>
</evidence>
<dbReference type="GO" id="GO:0030427">
    <property type="term" value="C:site of polarized growth"/>
    <property type="evidence" value="ECO:0007669"/>
    <property type="project" value="TreeGrafter"/>
</dbReference>
<dbReference type="InterPro" id="IPR025481">
    <property type="entry name" value="Cell_Morphogen_C"/>
</dbReference>
<reference evidence="5 6" key="1">
    <citation type="submission" date="2019-06" db="EMBL/GenBank/DDBJ databases">
        <title>A chromosomal-level reference genome of Carpinus fangiana (Coryloideae, Betulaceae).</title>
        <authorList>
            <person name="Yang X."/>
            <person name="Wang Z."/>
            <person name="Zhang L."/>
            <person name="Hao G."/>
            <person name="Liu J."/>
            <person name="Yang Y."/>
        </authorList>
    </citation>
    <scope>NUCLEOTIDE SEQUENCE [LARGE SCALE GENOMIC DNA]</scope>
    <source>
        <strain evidence="5">Cfa_2016G</strain>
        <tissue evidence="5">Leaf</tissue>
    </source>
</reference>
<feature type="domain" description="Cell morphogenesis protein C-terminal" evidence="3">
    <location>
        <begin position="1768"/>
        <end position="2018"/>
    </location>
</feature>
<evidence type="ECO:0000259" key="4">
    <source>
        <dbReference type="Pfam" id="PF14228"/>
    </source>
</evidence>
<comment type="caution">
    <text evidence="5">The sequence shown here is derived from an EMBL/GenBank/DDBJ whole genome shotgun (WGS) entry which is preliminary data.</text>
</comment>
<feature type="compositionally biased region" description="Polar residues" evidence="1">
    <location>
        <begin position="956"/>
        <end position="1005"/>
    </location>
</feature>
<dbReference type="GO" id="GO:0000902">
    <property type="term" value="P:cell morphogenesis"/>
    <property type="evidence" value="ECO:0007669"/>
    <property type="project" value="InterPro"/>
</dbReference>
<organism evidence="5 6">
    <name type="scientific">Carpinus fangiana</name>
    <dbReference type="NCBI Taxonomy" id="176857"/>
    <lineage>
        <taxon>Eukaryota</taxon>
        <taxon>Viridiplantae</taxon>
        <taxon>Streptophyta</taxon>
        <taxon>Embryophyta</taxon>
        <taxon>Tracheophyta</taxon>
        <taxon>Spermatophyta</taxon>
        <taxon>Magnoliopsida</taxon>
        <taxon>eudicotyledons</taxon>
        <taxon>Gunneridae</taxon>
        <taxon>Pentapetalae</taxon>
        <taxon>rosids</taxon>
        <taxon>fabids</taxon>
        <taxon>Fagales</taxon>
        <taxon>Betulaceae</taxon>
        <taxon>Carpinus</taxon>
    </lineage>
</organism>
<dbReference type="InterPro" id="IPR029473">
    <property type="entry name" value="MOR2-PAG1_mid"/>
</dbReference>
<gene>
    <name evidence="5" type="ORF">FH972_024952</name>
</gene>
<dbReference type="InterPro" id="IPR016024">
    <property type="entry name" value="ARM-type_fold"/>
</dbReference>
<accession>A0A5N6KZT1</accession>
<dbReference type="Pfam" id="PF14225">
    <property type="entry name" value="MOR2-PAG1_C"/>
    <property type="match status" value="1"/>
</dbReference>
<protein>
    <submittedName>
        <fullName evidence="5">Uncharacterized protein</fullName>
    </submittedName>
</protein>
<feature type="compositionally biased region" description="Polar residues" evidence="1">
    <location>
        <begin position="80"/>
        <end position="96"/>
    </location>
</feature>
<evidence type="ECO:0000313" key="5">
    <source>
        <dbReference type="EMBL" id="KAB8416433.1"/>
    </source>
</evidence>
<feature type="compositionally biased region" description="Basic and acidic residues" evidence="1">
    <location>
        <begin position="116"/>
        <end position="144"/>
    </location>
</feature>
<feature type="domain" description="Cell morphogenesis central region" evidence="4">
    <location>
        <begin position="1296"/>
        <end position="1481"/>
    </location>
</feature>
<evidence type="ECO:0000259" key="2">
    <source>
        <dbReference type="Pfam" id="PF14222"/>
    </source>
</evidence>
<dbReference type="OrthoDB" id="6287725at2759"/>
<dbReference type="PANTHER" id="PTHR12295">
    <property type="entry name" value="FURRY-RELATED"/>
    <property type="match status" value="1"/>
</dbReference>
<dbReference type="Proteomes" id="UP000327013">
    <property type="component" value="Unassembled WGS sequence"/>
</dbReference>
<dbReference type="EMBL" id="VIBQ01000031">
    <property type="protein sequence ID" value="KAB8416433.1"/>
    <property type="molecule type" value="Genomic_DNA"/>
</dbReference>
<sequence>MAQSAAPTPEVYNARPSLDQGSTGRPSIVRHHTRQISNAYEPATLRHNGATPPHPIPGLVHHAQRGSSQTSGNLDRRAVHNTTTSSTAMSSVNTPPVSMRMKSSRDIEILRGAQPVEERPATPAKDDVKNSGKDAPRSAAKEATREAADEVVGVNAFGLKHLFTFFSSQAHDKINACVLAFERSQFSFRIELICGEGVDTTFDMTIAGLGTVVKDHPKPLIDQMLGWRRTYELDNKGERLHLHSLSGGSQTMVRTPSRAAEEAAPPSTGQNYALDSAEAIKADLRITVASYLLGRVMLQNVLLPLAEQTFTDQTSKSLTPDFADQTWRNIINRLQDRIQQLAKKPKYFHTAFPAQVVLACVSGHDSFQARWNILLPTATLASKLKSDADRSMYLKALCRFTWSYLHREPPVNISRIERTLEEIARAVFFSPKRFALSTDPSVTGPLITLLRIMAYNSTFYQKLVFTGVIFPLLNAELLLSGKEVKLEQLDPDKTVLGIKAFIAIINDLERQQPPPFPLDFADEWKERGFRRTSFQLLCLTPNQSQARKSSPNREDRLSKPVLTTALDDQTKAYHEKFCEMLGIITQICNAAFGGQASVDEKLAPINIKTPLEVAVSSLKREATQAGEQQRSLFHELFHVAVQALPRCRPRNIPMPSLVNLLCIGTAHEVAQIAKSSAESLNAIARQGHAQIVAERFGGFILNYDNRYSTMSDGGMLGQRHIDNTLKLYVELLSLWVDELRDKVRVSHQQRVQGQPQHPGQLDTSSIWSQVDRLESQVTELEDALGQHNERISRTLHGGIDGISIPNDEELSGLDIARLSKKPLPQLCSSEDDQDAALWSRLFPRVIRTIFLTSPMAVTPTREDICTRLYQLQDIMEELAVDDRILPTPSQSGSFDSEFTRFGAFGDHNKKITIEQWKFYLMFACTTLNKTGISHDPSKIMDSTKPQTQDTQKRARGNSQSGSGLTLSRRTTHNSNGTGTDDARSNGQKDMNHARNPSSSSQQESLNTASDLFSKVIPLLFAINKDIAHAAVAGLGSINPNLYKLLLESIASFSHSRDDSSKRGLTNHIRTVSNLRGLESVNIYRLEVVQVYQLTTSRFMQAGDPVIDEWTLHHVSNYTNELTIWLQREENRRCGDALKIQCCGLIEAFWPGIADRKDVLALYSFQARKASFILMETWYYEASGKTGEARKAAGTPIPLRRNDTTDNNQRMRDDTNSIQAGKLQITVANVVHTFSGKRILDWIVELLDRPEERQASTGRRALKNLLSYNTTDRALLDQALELLYTMPPDKRTRSLAPFTDILVEVFVADKSLSLEYWRILSVLLLAIGNSERSVRMAAVKLLRSYEGRQKETSKLHQLEIMVSDKTTNVYKQAQYEISTRLAERHISLACHVFSDLARIFVGFDQDVQRQLIPVLLPWMRSIDLQVGPDGVPTPGSYVVLINLLHMTRKCGALLHLELEALWKALVAGPYEHNLMLILNFLMELCTARSFARKWPSCVQQVVVFLAHSERRHQDGSIVSNADKVIEFLLSKLTPKSMVSSADTLNHIIKPPPGLSEMYPYVAEIGAKDGIFDTFVDDIEADRIPGLLQLVMLLWDYHADIIREHAREMLVHLIHELVLTKLDNEQMKQHIPPVEELVNQVRSNDRSISWAYKEKSDQHADHEVPPAMPGLVRKTISVFSLVYPDIERDWGNQAMVWAGCPVMHMACRSLQVYRCFLNPLDLPTLSGLVLLLSSFVAKEDEASKQYAMELLRTCRSIAHTETLAESELLPLLFWTVYASLETPNEPEFRESLAILKYFLGRLDFSSMSLIQKLSSARPAEWTLGSGLLTGLVYKGCRSRETYIDTIRVLDSLIAIPANEVVGDHTRVLFCFLANLPRFLEHFDEIIKPEGIIASAANLASAAKTIEEGRLCELLQDFVKGGFLDLNEFLREAVEAINELSFFHTGDIELQSLTFVMGMLGNNTPWIKEQTLKILHVLMPIIDLRKPELANQGPDLVMPLLRLLQSDYLPQALKVLDNVMPLKSTPLGPEHLEMSMVGSRSSQAIRRVFDDTKSFYGIPEASEQRTKQQHGAHTDAGDPILQRGTQAIGLLRAIGNGVGTRCRCECIRATASRAGHGRAGDRTWGARRVLRRAGAGTGITLAAELERAKHAAGVAGGTLQPVHRQQRNTTQGSSSAASDDAELVRSVAIVDTAGDAATVDDVAGCGEEHAGGCKLLVPVWRWRHAVGRRPVDGAGQHERAAASDADDDVERGGDDDDDQSAIWQQVGQDGVKLALGLAAPDGGQARTPGSIAGGAQGAGLLHQQQHATVQRAVTGKRGGSTRLQRLQRTMYLDAPQGRRRTTQKYPHWRRIGSRLCEGMYD</sequence>
<keyword evidence="6" id="KW-1185">Reference proteome</keyword>
<feature type="region of interest" description="Disordered" evidence="1">
    <location>
        <begin position="933"/>
        <end position="1005"/>
    </location>
</feature>
<feature type="domain" description="Cell morphogenesis central region" evidence="4">
    <location>
        <begin position="1580"/>
        <end position="1714"/>
    </location>
</feature>
<dbReference type="Pfam" id="PF14222">
    <property type="entry name" value="MOR2-PAG1_N"/>
    <property type="match status" value="1"/>
</dbReference>
<feature type="region of interest" description="Disordered" evidence="1">
    <location>
        <begin position="2228"/>
        <end position="2256"/>
    </location>
</feature>
<dbReference type="SUPFAM" id="SSF48371">
    <property type="entry name" value="ARM repeat"/>
    <property type="match status" value="2"/>
</dbReference>
<feature type="region of interest" description="Disordered" evidence="1">
    <location>
        <begin position="1"/>
        <end position="144"/>
    </location>
</feature>
<proteinExistence type="predicted"/>